<gene>
    <name evidence="8" type="ORF">DICPUDRAFT_95912</name>
</gene>
<dbReference type="Proteomes" id="UP000001064">
    <property type="component" value="Unassembled WGS sequence"/>
</dbReference>
<dbReference type="InterPro" id="IPR002048">
    <property type="entry name" value="EF_hand_dom"/>
</dbReference>
<proteinExistence type="inferred from homology"/>
<dbReference type="InterPro" id="IPR028846">
    <property type="entry name" value="Recoverin"/>
</dbReference>
<keyword evidence="4" id="KW-0677">Repeat</keyword>
<evidence type="ECO:0000256" key="4">
    <source>
        <dbReference type="ARBA" id="ARBA00022737"/>
    </source>
</evidence>
<evidence type="ECO:0000313" key="9">
    <source>
        <dbReference type="Proteomes" id="UP000001064"/>
    </source>
</evidence>
<organism evidence="8 9">
    <name type="scientific">Dictyostelium purpureum</name>
    <name type="common">Slime mold</name>
    <dbReference type="NCBI Taxonomy" id="5786"/>
    <lineage>
        <taxon>Eukaryota</taxon>
        <taxon>Amoebozoa</taxon>
        <taxon>Evosea</taxon>
        <taxon>Eumycetozoa</taxon>
        <taxon>Dictyostelia</taxon>
        <taxon>Dictyosteliales</taxon>
        <taxon>Dictyosteliaceae</taxon>
        <taxon>Dictyostelium</taxon>
    </lineage>
</organism>
<evidence type="ECO:0000256" key="5">
    <source>
        <dbReference type="ARBA" id="ARBA00022837"/>
    </source>
</evidence>
<evidence type="ECO:0000313" key="8">
    <source>
        <dbReference type="EMBL" id="EGC29594.1"/>
    </source>
</evidence>
<dbReference type="CDD" id="cd00051">
    <property type="entry name" value="EFh"/>
    <property type="match status" value="2"/>
</dbReference>
<keyword evidence="5" id="KW-0106">Calcium</keyword>
<feature type="domain" description="EF-hand" evidence="7">
    <location>
        <begin position="61"/>
        <end position="96"/>
    </location>
</feature>
<dbReference type="Gene3D" id="1.10.238.10">
    <property type="entry name" value="EF-hand"/>
    <property type="match status" value="1"/>
</dbReference>
<accession>F1A2I4</accession>
<dbReference type="SMART" id="SM00054">
    <property type="entry name" value="EFh"/>
    <property type="match status" value="4"/>
</dbReference>
<name>F1A2I4_DICPU</name>
<comment type="similarity">
    <text evidence="1">Belongs to the recoverin family.</text>
</comment>
<protein>
    <recommendedName>
        <fullName evidence="7">EF-hand domain-containing protein</fullName>
    </recommendedName>
</protein>
<keyword evidence="3" id="KW-0479">Metal-binding</keyword>
<evidence type="ECO:0000256" key="2">
    <source>
        <dbReference type="ARBA" id="ARBA00022707"/>
    </source>
</evidence>
<dbReference type="PANTHER" id="PTHR23055:SF178">
    <property type="entry name" value="NEUROCALCIN HOMOLOG"/>
    <property type="match status" value="1"/>
</dbReference>
<dbReference type="GeneID" id="10505193"/>
<dbReference type="AlphaFoldDB" id="F1A2I4"/>
<dbReference type="EMBL" id="GL871413">
    <property type="protein sequence ID" value="EGC29594.1"/>
    <property type="molecule type" value="Genomic_DNA"/>
</dbReference>
<dbReference type="GO" id="GO:0005509">
    <property type="term" value="F:calcium ion binding"/>
    <property type="evidence" value="ECO:0000318"/>
    <property type="project" value="GO_Central"/>
</dbReference>
<feature type="domain" description="EF-hand" evidence="7">
    <location>
        <begin position="97"/>
        <end position="132"/>
    </location>
</feature>
<reference evidence="9" key="1">
    <citation type="journal article" date="2011" name="Genome Biol.">
        <title>Comparative genomics of the social amoebae Dictyostelium discoideum and Dictyostelium purpureum.</title>
        <authorList>
            <consortium name="US DOE Joint Genome Institute (JGI-PGF)"/>
            <person name="Sucgang R."/>
            <person name="Kuo A."/>
            <person name="Tian X."/>
            <person name="Salerno W."/>
            <person name="Parikh A."/>
            <person name="Feasley C.L."/>
            <person name="Dalin E."/>
            <person name="Tu H."/>
            <person name="Huang E."/>
            <person name="Barry K."/>
            <person name="Lindquist E."/>
            <person name="Shapiro H."/>
            <person name="Bruce D."/>
            <person name="Schmutz J."/>
            <person name="Salamov A."/>
            <person name="Fey P."/>
            <person name="Gaudet P."/>
            <person name="Anjard C."/>
            <person name="Babu M.M."/>
            <person name="Basu S."/>
            <person name="Bushmanova Y."/>
            <person name="van der Wel H."/>
            <person name="Katoh-Kurasawa M."/>
            <person name="Dinh C."/>
            <person name="Coutinho P.M."/>
            <person name="Saito T."/>
            <person name="Elias M."/>
            <person name="Schaap P."/>
            <person name="Kay R.R."/>
            <person name="Henrissat B."/>
            <person name="Eichinger L."/>
            <person name="Rivero F."/>
            <person name="Putnam N.H."/>
            <person name="West C.M."/>
            <person name="Loomis W.F."/>
            <person name="Chisholm R.L."/>
            <person name="Shaulsky G."/>
            <person name="Strassmann J.E."/>
            <person name="Queller D.C."/>
            <person name="Kuspa A."/>
            <person name="Grigoriev I.V."/>
        </authorList>
    </citation>
    <scope>NUCLEOTIDE SEQUENCE [LARGE SCALE GENOMIC DNA]</scope>
    <source>
        <strain evidence="9">QSDP1</strain>
    </source>
</reference>
<dbReference type="PANTHER" id="PTHR23055">
    <property type="entry name" value="CALCIUM BINDING PROTEINS"/>
    <property type="match status" value="1"/>
</dbReference>
<dbReference type="eggNOG" id="KOG0044">
    <property type="taxonomic scope" value="Eukaryota"/>
</dbReference>
<evidence type="ECO:0000256" key="6">
    <source>
        <dbReference type="ARBA" id="ARBA00023288"/>
    </source>
</evidence>
<dbReference type="GO" id="GO:0009966">
    <property type="term" value="P:regulation of signal transduction"/>
    <property type="evidence" value="ECO:0000318"/>
    <property type="project" value="GO_Central"/>
</dbReference>
<dbReference type="KEGG" id="dpp:DICPUDRAFT_95912"/>
<dbReference type="RefSeq" id="XP_003293878.1">
    <property type="nucleotide sequence ID" value="XM_003293830.1"/>
</dbReference>
<dbReference type="OrthoDB" id="191686at2759"/>
<keyword evidence="9" id="KW-1185">Reference proteome</keyword>
<dbReference type="Pfam" id="PF13499">
    <property type="entry name" value="EF-hand_7"/>
    <property type="match status" value="1"/>
</dbReference>
<dbReference type="InParanoid" id="F1A2I4"/>
<dbReference type="InterPro" id="IPR018247">
    <property type="entry name" value="EF_Hand_1_Ca_BS"/>
</dbReference>
<dbReference type="STRING" id="5786.F1A2I4"/>
<keyword evidence="2" id="KW-0519">Myristate</keyword>
<dbReference type="SUPFAM" id="SSF47473">
    <property type="entry name" value="EF-hand"/>
    <property type="match status" value="1"/>
</dbReference>
<feature type="domain" description="EF-hand" evidence="7">
    <location>
        <begin position="25"/>
        <end position="60"/>
    </location>
</feature>
<dbReference type="PROSITE" id="PS00018">
    <property type="entry name" value="EF_HAND_1"/>
    <property type="match status" value="3"/>
</dbReference>
<dbReference type="Pfam" id="PF13405">
    <property type="entry name" value="EF-hand_6"/>
    <property type="match status" value="1"/>
</dbReference>
<evidence type="ECO:0000259" key="7">
    <source>
        <dbReference type="PROSITE" id="PS50222"/>
    </source>
</evidence>
<evidence type="ECO:0000256" key="1">
    <source>
        <dbReference type="ARBA" id="ARBA00006049"/>
    </source>
</evidence>
<sequence>MGQNSSKLSKSDIDFIAQSTNFSKNEVETLYQDFKKNDKDGNGSFDRKEFVTFFKSKLTNYPEDQLYKLFDAFDTDKSGSIDFKELSTALSVISKGSAEEKLAVLFDIYDEDKSNTLEAKEVTKMINLMVSIGVSIGRPESDVKIFIVKLIEKIDADKSQSISREEWIKEGSKSPSLLTLLGI</sequence>
<keyword evidence="6" id="KW-0449">Lipoprotein</keyword>
<evidence type="ECO:0000256" key="3">
    <source>
        <dbReference type="ARBA" id="ARBA00022723"/>
    </source>
</evidence>
<dbReference type="InterPro" id="IPR011992">
    <property type="entry name" value="EF-hand-dom_pair"/>
</dbReference>
<dbReference type="OMA" id="TITKKEW"/>
<dbReference type="PROSITE" id="PS50222">
    <property type="entry name" value="EF_HAND_2"/>
    <property type="match status" value="3"/>
</dbReference>
<dbReference type="VEuPathDB" id="AmoebaDB:DICPUDRAFT_95912"/>
<dbReference type="PRINTS" id="PR00450">
    <property type="entry name" value="RECOVERIN"/>
</dbReference>
<dbReference type="FunCoup" id="F1A2I4">
    <property type="interactions" value="536"/>
</dbReference>